<dbReference type="STRING" id="1287727.SAMN05443999_1096"/>
<accession>A0A1H7TQN9</accession>
<dbReference type="AlphaFoldDB" id="A0A1H7TQN9"/>
<dbReference type="EMBL" id="FOAG01000009">
    <property type="protein sequence ID" value="SEL86799.1"/>
    <property type="molecule type" value="Genomic_DNA"/>
</dbReference>
<evidence type="ECO:0000313" key="2">
    <source>
        <dbReference type="Proteomes" id="UP000199582"/>
    </source>
</evidence>
<gene>
    <name evidence="1" type="ORF">SAMN05443999_1096</name>
</gene>
<dbReference type="RefSeq" id="WP_093037923.1">
    <property type="nucleotide sequence ID" value="NZ_FOAG01000009.1"/>
</dbReference>
<reference evidence="1 2" key="1">
    <citation type="submission" date="2016-10" db="EMBL/GenBank/DDBJ databases">
        <authorList>
            <person name="de Groot N.N."/>
        </authorList>
    </citation>
    <scope>NUCLEOTIDE SEQUENCE [LARGE SCALE GENOMIC DNA]</scope>
    <source>
        <strain evidence="1 2">DSM 100674</strain>
    </source>
</reference>
<protein>
    <submittedName>
        <fullName evidence="1">Uncharacterized protein</fullName>
    </submittedName>
</protein>
<name>A0A1H7TQN9_9RHOB</name>
<organism evidence="1 2">
    <name type="scientific">Roseovarius azorensis</name>
    <dbReference type="NCBI Taxonomy" id="1287727"/>
    <lineage>
        <taxon>Bacteria</taxon>
        <taxon>Pseudomonadati</taxon>
        <taxon>Pseudomonadota</taxon>
        <taxon>Alphaproteobacteria</taxon>
        <taxon>Rhodobacterales</taxon>
        <taxon>Roseobacteraceae</taxon>
        <taxon>Roseovarius</taxon>
    </lineage>
</organism>
<evidence type="ECO:0000313" key="1">
    <source>
        <dbReference type="EMBL" id="SEL86799.1"/>
    </source>
</evidence>
<sequence>MQDFLADVQKARRLAVIMFRTSAEEGLRVGEAIIMTRRYLEHMGYPAPDDPLAFATNGRVTMHDAPLGSQFYCKPNGEIL</sequence>
<dbReference type="Proteomes" id="UP000199582">
    <property type="component" value="Unassembled WGS sequence"/>
</dbReference>
<dbReference type="OrthoDB" id="7873206at2"/>
<keyword evidence="2" id="KW-1185">Reference proteome</keyword>
<proteinExistence type="predicted"/>